<proteinExistence type="predicted"/>
<sequence length="48" mass="5588">MACSHHYCRHTCRFRGRRGDCNVAPTLSPQIFPYEFIVRLDCGCEIVK</sequence>
<name>A0A0E9S7C3_ANGAN</name>
<dbReference type="EMBL" id="GBXM01071401">
    <property type="protein sequence ID" value="JAH37176.1"/>
    <property type="molecule type" value="Transcribed_RNA"/>
</dbReference>
<organism evidence="1">
    <name type="scientific">Anguilla anguilla</name>
    <name type="common">European freshwater eel</name>
    <name type="synonym">Muraena anguilla</name>
    <dbReference type="NCBI Taxonomy" id="7936"/>
    <lineage>
        <taxon>Eukaryota</taxon>
        <taxon>Metazoa</taxon>
        <taxon>Chordata</taxon>
        <taxon>Craniata</taxon>
        <taxon>Vertebrata</taxon>
        <taxon>Euteleostomi</taxon>
        <taxon>Actinopterygii</taxon>
        <taxon>Neopterygii</taxon>
        <taxon>Teleostei</taxon>
        <taxon>Anguilliformes</taxon>
        <taxon>Anguillidae</taxon>
        <taxon>Anguilla</taxon>
    </lineage>
</organism>
<accession>A0A0E9S7C3</accession>
<reference evidence="1" key="1">
    <citation type="submission" date="2014-11" db="EMBL/GenBank/DDBJ databases">
        <authorList>
            <person name="Amaro Gonzalez C."/>
        </authorList>
    </citation>
    <scope>NUCLEOTIDE SEQUENCE</scope>
</reference>
<protein>
    <submittedName>
        <fullName evidence="1">Uncharacterized protein</fullName>
    </submittedName>
</protein>
<dbReference type="AlphaFoldDB" id="A0A0E9S7C3"/>
<evidence type="ECO:0000313" key="1">
    <source>
        <dbReference type="EMBL" id="JAH37176.1"/>
    </source>
</evidence>
<reference evidence="1" key="2">
    <citation type="journal article" date="2015" name="Fish Shellfish Immunol.">
        <title>Early steps in the European eel (Anguilla anguilla)-Vibrio vulnificus interaction in the gills: Role of the RtxA13 toxin.</title>
        <authorList>
            <person name="Callol A."/>
            <person name="Pajuelo D."/>
            <person name="Ebbesson L."/>
            <person name="Teles M."/>
            <person name="MacKenzie S."/>
            <person name="Amaro C."/>
        </authorList>
    </citation>
    <scope>NUCLEOTIDE SEQUENCE</scope>
</reference>